<keyword evidence="2" id="KW-0378">Hydrolase</keyword>
<sequence length="935" mass="105640">MLERLELKGLWQVQLDEQKKGMPLAFGDTMVLPGTTSYAKKGAKHDERKVNALTDEYAFEGLVWFRRTFEVTKGQSILKPRLFLERTRKTTVWIDGVRLGSCNSLTTPHIYELAAPLGEGEHELIICVDNTDYPTKGGHLTSADTQTNWNGITGLIELQFFAQARLENVQFYPDYKRKVVRICAELLGASGGKLRIAAQATTESEREHRIAPIEALLRHANIDVEVAFGEDALLWSEHAPNLYQVSLELLDDADRVVDRVEQRIGIRGFHADGSKFTINGRKTFLRGKHDGLIFPRTGYAPTTTAEWLEVLQTAKDYGINHYRFHTCCPPQAAFAAADLLGIYMEPELPFWGTIADELTEEQQYLIEEGYRMLRHFGNHPSFVMFSLGNELWGNKARLNEILAAYKSYDPRHLYTQGSNNFQFQPDILEQEDFYCGVRFAEQRLIRGSYAMCDAPLGHVQTDRPSTMKDYDQAIKPTAAVRTADEATEADEQLIQIQYGTEARTVKAEAVTTPLVPHLPVVSHEIGQYAMYPNFAEIAKYTGSIKARNLEVFRERLKEKGMLELAPHFFERSGQLAIACYKEELEAAFRSKELAGFQLLDLQDFPGQGTALVGVLDAFMESKGLIEPQQWQQFCSDIVLLARIETFHYAAGSPFKASIELVDYSAQPLASVKIGWQLCTQTATIAAGTLEEQAASPTAYTAIGQLCFNMPSVTEMTSMKLKLNIEGTSICNEYSLWVYPQQEQEQERDRIDAPIYREWNEEVISLLEAGHAVLLMPDRKRLKHAIEGQYCTDFWNYPMFRSISASMNKPEPVGTLGLSIQKEHPALAHFASESYSTYPWWEIVMNSSSLIIDDLPYELIPIVQTIDNVERNHKLALMLECKVKQGKLLVLAADPQPIASSLEGRHFMNGLQRYVASDQFAPDVEVELEQLNDIFA</sequence>
<evidence type="ECO:0000256" key="1">
    <source>
        <dbReference type="ARBA" id="ARBA00007401"/>
    </source>
</evidence>
<evidence type="ECO:0000259" key="4">
    <source>
        <dbReference type="Pfam" id="PF00703"/>
    </source>
</evidence>
<evidence type="ECO:0000313" key="7">
    <source>
        <dbReference type="Proteomes" id="UP000683139"/>
    </source>
</evidence>
<comment type="caution">
    <text evidence="6">The sequence shown here is derived from an EMBL/GenBank/DDBJ whole genome shotgun (WGS) entry which is preliminary data.</text>
</comment>
<dbReference type="SUPFAM" id="SSF49785">
    <property type="entry name" value="Galactose-binding domain-like"/>
    <property type="match status" value="1"/>
</dbReference>
<dbReference type="AlphaFoldDB" id="A0A919YT74"/>
<dbReference type="Gene3D" id="3.20.20.80">
    <property type="entry name" value="Glycosidases"/>
    <property type="match status" value="1"/>
</dbReference>
<dbReference type="Pfam" id="PF02836">
    <property type="entry name" value="Glyco_hydro_2_C"/>
    <property type="match status" value="1"/>
</dbReference>
<dbReference type="GO" id="GO:0005975">
    <property type="term" value="P:carbohydrate metabolic process"/>
    <property type="evidence" value="ECO:0007669"/>
    <property type="project" value="InterPro"/>
</dbReference>
<dbReference type="InterPro" id="IPR006103">
    <property type="entry name" value="Glyco_hydro_2_cat"/>
</dbReference>
<dbReference type="InterPro" id="IPR036156">
    <property type="entry name" value="Beta-gal/glucu_dom_sf"/>
</dbReference>
<protein>
    <submittedName>
        <fullName evidence="6">Beta-galactosidase</fullName>
    </submittedName>
</protein>
<keyword evidence="7" id="KW-1185">Reference proteome</keyword>
<evidence type="ECO:0000313" key="6">
    <source>
        <dbReference type="EMBL" id="GIP18747.1"/>
    </source>
</evidence>
<dbReference type="Pfam" id="PF00703">
    <property type="entry name" value="Glyco_hydro_2"/>
    <property type="match status" value="1"/>
</dbReference>
<proteinExistence type="inferred from homology"/>
<dbReference type="InterPro" id="IPR051913">
    <property type="entry name" value="GH2_Domain-Containing"/>
</dbReference>
<name>A0A919YT74_9BACL</name>
<accession>A0A919YT74</accession>
<comment type="similarity">
    <text evidence="1">Belongs to the glycosyl hydrolase 2 family.</text>
</comment>
<reference evidence="6" key="1">
    <citation type="submission" date="2021-03" db="EMBL/GenBank/DDBJ databases">
        <title>Antimicrobial resistance genes in bacteria isolated from Japanese honey, and their potential for conferring macrolide and lincosamide resistance in the American foulbrood pathogen Paenibacillus larvae.</title>
        <authorList>
            <person name="Okamoto M."/>
            <person name="Kumagai M."/>
            <person name="Kanamori H."/>
            <person name="Takamatsu D."/>
        </authorList>
    </citation>
    <scope>NUCLEOTIDE SEQUENCE</scope>
    <source>
        <strain evidence="6">J40TS1</strain>
    </source>
</reference>
<dbReference type="SUPFAM" id="SSF51445">
    <property type="entry name" value="(Trans)glycosidases"/>
    <property type="match status" value="1"/>
</dbReference>
<dbReference type="Proteomes" id="UP000683139">
    <property type="component" value="Unassembled WGS sequence"/>
</dbReference>
<dbReference type="GO" id="GO:0004553">
    <property type="term" value="F:hydrolase activity, hydrolyzing O-glycosyl compounds"/>
    <property type="evidence" value="ECO:0007669"/>
    <property type="project" value="InterPro"/>
</dbReference>
<keyword evidence="3" id="KW-0326">Glycosidase</keyword>
<dbReference type="InterPro" id="IPR017853">
    <property type="entry name" value="GH"/>
</dbReference>
<dbReference type="SUPFAM" id="SSF49303">
    <property type="entry name" value="beta-Galactosidase/glucuronidase domain"/>
    <property type="match status" value="1"/>
</dbReference>
<gene>
    <name evidence="6" type="ORF">J40TS1_43890</name>
</gene>
<dbReference type="InterPro" id="IPR008979">
    <property type="entry name" value="Galactose-bd-like_sf"/>
</dbReference>
<dbReference type="Gene3D" id="2.60.120.260">
    <property type="entry name" value="Galactose-binding domain-like"/>
    <property type="match status" value="1"/>
</dbReference>
<dbReference type="EMBL" id="BOSE01000010">
    <property type="protein sequence ID" value="GIP18747.1"/>
    <property type="molecule type" value="Genomic_DNA"/>
</dbReference>
<dbReference type="RefSeq" id="WP_213519403.1">
    <property type="nucleotide sequence ID" value="NZ_BOSE01000010.1"/>
</dbReference>
<evidence type="ECO:0000256" key="2">
    <source>
        <dbReference type="ARBA" id="ARBA00022801"/>
    </source>
</evidence>
<feature type="domain" description="Glycoside hydrolase family 2 catalytic" evidence="5">
    <location>
        <begin position="274"/>
        <end position="418"/>
    </location>
</feature>
<evidence type="ECO:0000256" key="3">
    <source>
        <dbReference type="ARBA" id="ARBA00023295"/>
    </source>
</evidence>
<evidence type="ECO:0000259" key="5">
    <source>
        <dbReference type="Pfam" id="PF02836"/>
    </source>
</evidence>
<organism evidence="6 7">
    <name type="scientific">Paenibacillus montaniterrae</name>
    <dbReference type="NCBI Taxonomy" id="429341"/>
    <lineage>
        <taxon>Bacteria</taxon>
        <taxon>Bacillati</taxon>
        <taxon>Bacillota</taxon>
        <taxon>Bacilli</taxon>
        <taxon>Bacillales</taxon>
        <taxon>Paenibacillaceae</taxon>
        <taxon>Paenibacillus</taxon>
    </lineage>
</organism>
<dbReference type="InterPro" id="IPR013783">
    <property type="entry name" value="Ig-like_fold"/>
</dbReference>
<dbReference type="InterPro" id="IPR006102">
    <property type="entry name" value="Ig-like_GH2"/>
</dbReference>
<dbReference type="PANTHER" id="PTHR42732">
    <property type="entry name" value="BETA-GALACTOSIDASE"/>
    <property type="match status" value="1"/>
</dbReference>
<dbReference type="Gene3D" id="2.60.40.10">
    <property type="entry name" value="Immunoglobulins"/>
    <property type="match status" value="1"/>
</dbReference>
<feature type="domain" description="Glycoside hydrolase family 2 immunoglobulin-like beta-sandwich" evidence="4">
    <location>
        <begin position="165"/>
        <end position="267"/>
    </location>
</feature>